<keyword evidence="2" id="KW-0472">Membrane</keyword>
<dbReference type="InterPro" id="IPR002591">
    <property type="entry name" value="Phosphodiest/P_Trfase"/>
</dbReference>
<organism evidence="4 5">
    <name type="scientific">Mesobacillus subterraneus</name>
    <dbReference type="NCBI Taxonomy" id="285983"/>
    <lineage>
        <taxon>Bacteria</taxon>
        <taxon>Bacillati</taxon>
        <taxon>Bacillota</taxon>
        <taxon>Bacilli</taxon>
        <taxon>Bacillales</taxon>
        <taxon>Bacillaceae</taxon>
        <taxon>Mesobacillus</taxon>
    </lineage>
</organism>
<dbReference type="GO" id="GO:0016787">
    <property type="term" value="F:hydrolase activity"/>
    <property type="evidence" value="ECO:0007669"/>
    <property type="project" value="UniProtKB-ARBA"/>
</dbReference>
<dbReference type="Pfam" id="PF01663">
    <property type="entry name" value="Phosphodiest"/>
    <property type="match status" value="1"/>
</dbReference>
<name>A0A427TTE3_9BACI</name>
<keyword evidence="1" id="KW-0413">Isomerase</keyword>
<dbReference type="Proteomes" id="UP000279911">
    <property type="component" value="Unassembled WGS sequence"/>
</dbReference>
<proteinExistence type="predicted"/>
<evidence type="ECO:0000313" key="4">
    <source>
        <dbReference type="EMBL" id="RSD27649.1"/>
    </source>
</evidence>
<feature type="transmembrane region" description="Helical" evidence="2">
    <location>
        <begin position="178"/>
        <end position="196"/>
    </location>
</feature>
<dbReference type="EMBL" id="RSFW01000010">
    <property type="protein sequence ID" value="RSD27649.1"/>
    <property type="molecule type" value="Genomic_DNA"/>
</dbReference>
<dbReference type="AlphaFoldDB" id="A0A427TTE3"/>
<sequence length="488" mass="55341">MKSASKFEKFAARSWNLLNEGKPFTQIFTVGTMVLFHLGDLGSADRAGGLLLSLLAVLPLFVMYFIYDFPLFLRNYLWLPFIVFIVIWPDLTIPLLFFAAGLYFFFTVFFWGTLYYHLRIGTSWLNFTRFWKLVLKNSDSTSGNAQEQLPKVLLLLSVWELAYGSLNAGSGLPLADLALFYVFVFVLTFILHRYLFDWKPKAYETYTKDEGPSVPENGLSEKVIVIVIDGMRKERFYEAHTPFLDQLKENGTEYLNMETLYPARTVVCFSSMFTGTYPFEHGIKSNMVWKLGVKTETIFDSLRKVGKRGRLLGIAHLVDAMGSDVETVTAVMHKDKADTNMLARARKIMAEQDPDLFVVQMIGTDQVGHSRGVLYDDYIEKIEEADALIKEFVQWLEAEGKMENTTLVICADHGQADGIGGHGHLDEGERFVPFFMNGPHIAKGNKVQERHSLVSLAPTISFLLGAPYPENSRGKVLMDAINVEKEEE</sequence>
<reference evidence="5" key="1">
    <citation type="submission" date="2018-12" db="EMBL/GenBank/DDBJ databases">
        <title>Bacillus chawlae sp. nov., Bacillus glennii sp. nov., and Bacillus saganii sp. nov. Isolated from the Vehicle Assembly Building at Kennedy Space Center where the Viking Spacecraft were Assembled.</title>
        <authorList>
            <person name="Seuylemezian A."/>
            <person name="Vaishampayan P."/>
        </authorList>
    </citation>
    <scope>NUCLEOTIDE SEQUENCE [LARGE SCALE GENOMIC DNA]</scope>
    <source>
        <strain evidence="5">DSM 13966</strain>
    </source>
</reference>
<dbReference type="Pfam" id="PF01676">
    <property type="entry name" value="Metalloenzyme"/>
    <property type="match status" value="1"/>
</dbReference>
<accession>A0A427TTE3</accession>
<dbReference type="GO" id="GO:0016853">
    <property type="term" value="F:isomerase activity"/>
    <property type="evidence" value="ECO:0007669"/>
    <property type="project" value="UniProtKB-KW"/>
</dbReference>
<dbReference type="STRING" id="285983.UB32_09055"/>
<comment type="caution">
    <text evidence="4">The sequence shown here is derived from an EMBL/GenBank/DDBJ whole genome shotgun (WGS) entry which is preliminary data.</text>
</comment>
<dbReference type="RefSeq" id="WP_125479430.1">
    <property type="nucleotide sequence ID" value="NZ_RSFW01000010.1"/>
</dbReference>
<protein>
    <submittedName>
        <fullName evidence="4">Alkaline phosphatase family protein</fullName>
    </submittedName>
</protein>
<feature type="transmembrane region" description="Helical" evidence="2">
    <location>
        <begin position="72"/>
        <end position="89"/>
    </location>
</feature>
<evidence type="ECO:0000259" key="3">
    <source>
        <dbReference type="Pfam" id="PF01676"/>
    </source>
</evidence>
<dbReference type="InterPro" id="IPR017850">
    <property type="entry name" value="Alkaline_phosphatase_core_sf"/>
</dbReference>
<dbReference type="InterPro" id="IPR006124">
    <property type="entry name" value="Metalloenzyme"/>
</dbReference>
<gene>
    <name evidence="4" type="ORF">EJA10_07650</name>
</gene>
<dbReference type="PANTHER" id="PTHR10151:SF120">
    <property type="entry name" value="BIS(5'-ADENOSYL)-TRIPHOSPHATASE"/>
    <property type="match status" value="1"/>
</dbReference>
<feature type="transmembrane region" description="Helical" evidence="2">
    <location>
        <begin position="95"/>
        <end position="116"/>
    </location>
</feature>
<dbReference type="PANTHER" id="PTHR10151">
    <property type="entry name" value="ECTONUCLEOTIDE PYROPHOSPHATASE/PHOSPHODIESTERASE"/>
    <property type="match status" value="1"/>
</dbReference>
<dbReference type="SUPFAM" id="SSF53649">
    <property type="entry name" value="Alkaline phosphatase-like"/>
    <property type="match status" value="1"/>
</dbReference>
<feature type="domain" description="Metalloenzyme" evidence="3">
    <location>
        <begin position="329"/>
        <end position="465"/>
    </location>
</feature>
<keyword evidence="2" id="KW-1133">Transmembrane helix</keyword>
<keyword evidence="2" id="KW-0812">Transmembrane</keyword>
<dbReference type="OrthoDB" id="9779418at2"/>
<dbReference type="Gene3D" id="3.40.720.10">
    <property type="entry name" value="Alkaline Phosphatase, subunit A"/>
    <property type="match status" value="2"/>
</dbReference>
<evidence type="ECO:0000256" key="2">
    <source>
        <dbReference type="SAM" id="Phobius"/>
    </source>
</evidence>
<evidence type="ECO:0000256" key="1">
    <source>
        <dbReference type="ARBA" id="ARBA00023235"/>
    </source>
</evidence>
<evidence type="ECO:0000313" key="5">
    <source>
        <dbReference type="Proteomes" id="UP000279911"/>
    </source>
</evidence>
<dbReference type="GO" id="GO:0046872">
    <property type="term" value="F:metal ion binding"/>
    <property type="evidence" value="ECO:0007669"/>
    <property type="project" value="InterPro"/>
</dbReference>
<feature type="transmembrane region" description="Helical" evidence="2">
    <location>
        <begin position="50"/>
        <end position="67"/>
    </location>
</feature>